<proteinExistence type="predicted"/>
<dbReference type="Proteomes" id="UP000036176">
    <property type="component" value="Unassembled WGS sequence"/>
</dbReference>
<dbReference type="AlphaFoldDB" id="A0A0J6YM96"/>
<organism evidence="1 2">
    <name type="scientific">Mycolicibacterium chubuense</name>
    <name type="common">Mycobacterium chubuense</name>
    <dbReference type="NCBI Taxonomy" id="1800"/>
    <lineage>
        <taxon>Bacteria</taxon>
        <taxon>Bacillati</taxon>
        <taxon>Actinomycetota</taxon>
        <taxon>Actinomycetes</taxon>
        <taxon>Mycobacteriales</taxon>
        <taxon>Mycobacteriaceae</taxon>
        <taxon>Mycolicibacterium</taxon>
    </lineage>
</organism>
<comment type="caution">
    <text evidence="1">The sequence shown here is derived from an EMBL/GenBank/DDBJ whole genome shotgun (WGS) entry which is preliminary data.</text>
</comment>
<name>A0A0J6YM96_MYCCU</name>
<evidence type="ECO:0000313" key="2">
    <source>
        <dbReference type="Proteomes" id="UP000036176"/>
    </source>
</evidence>
<keyword evidence="2" id="KW-1185">Reference proteome</keyword>
<protein>
    <submittedName>
        <fullName evidence="1">Uncharacterized protein</fullName>
    </submittedName>
</protein>
<reference evidence="1 2" key="1">
    <citation type="journal article" date="2015" name="Genome Biol. Evol.">
        <title>Characterization of Three Mycobacterium spp. with Potential Use in Bioremediation by Genome Sequencing and Comparative Genomics.</title>
        <authorList>
            <person name="Das S."/>
            <person name="Pettersson B.M."/>
            <person name="Behra P.R."/>
            <person name="Ramesh M."/>
            <person name="Dasgupta S."/>
            <person name="Bhattacharya A."/>
            <person name="Kirsebom L.A."/>
        </authorList>
    </citation>
    <scope>NUCLEOTIDE SEQUENCE [LARGE SCALE GENOMIC DNA]</scope>
    <source>
        <strain evidence="1 2">DSM 44219</strain>
    </source>
</reference>
<dbReference type="EMBL" id="JYNX01000058">
    <property type="protein sequence ID" value="KMO73881.1"/>
    <property type="molecule type" value="Genomic_DNA"/>
</dbReference>
<gene>
    <name evidence="1" type="ORF">MCHUDSM44219_03933</name>
</gene>
<accession>A0A0J6YM96</accession>
<sequence precursor="true">MTLATGVGSAAGAGSLAVTVLTGSVVVPAVESSVTVATAIAGAGGVDPEDEFASGVEELAPVVDPVS</sequence>
<evidence type="ECO:0000313" key="1">
    <source>
        <dbReference type="EMBL" id="KMO73881.1"/>
    </source>
</evidence>